<keyword evidence="1" id="KW-0479">Metal-binding</keyword>
<keyword evidence="3" id="KW-0805">Transcription regulation</keyword>
<proteinExistence type="predicted"/>
<dbReference type="VEuPathDB" id="FungiDB:AB675_9384"/>
<dbReference type="GO" id="GO:0003677">
    <property type="term" value="F:DNA binding"/>
    <property type="evidence" value="ECO:0007669"/>
    <property type="project" value="UniProtKB-KW"/>
</dbReference>
<dbReference type="AlphaFoldDB" id="A0A0N1P124"/>
<evidence type="ECO:0000256" key="1">
    <source>
        <dbReference type="ARBA" id="ARBA00022723"/>
    </source>
</evidence>
<dbReference type="PANTHER" id="PTHR36206:SF12">
    <property type="entry name" value="ASPERCRYPTIN BIOSYNTHESIS CLUSTER-SPECIFIC TRANSCRIPTION REGULATOR ATNN-RELATED"/>
    <property type="match status" value="1"/>
</dbReference>
<accession>A0A0N1P124</accession>
<dbReference type="Proteomes" id="UP000038010">
    <property type="component" value="Unassembled WGS sequence"/>
</dbReference>
<keyword evidence="6" id="KW-0539">Nucleus</keyword>
<keyword evidence="5" id="KW-0804">Transcription</keyword>
<dbReference type="GeneID" id="28741792"/>
<dbReference type="PANTHER" id="PTHR36206">
    <property type="entry name" value="ASPERCRYPTIN BIOSYNTHESIS CLUSTER-SPECIFIC TRANSCRIPTION REGULATOR ATNN-RELATED"/>
    <property type="match status" value="1"/>
</dbReference>
<protein>
    <submittedName>
        <fullName evidence="7">Uncharacterized protein</fullName>
    </submittedName>
</protein>
<evidence type="ECO:0000256" key="5">
    <source>
        <dbReference type="ARBA" id="ARBA00023163"/>
    </source>
</evidence>
<reference evidence="7 8" key="1">
    <citation type="submission" date="2015-06" db="EMBL/GenBank/DDBJ databases">
        <title>Draft genome of the ant-associated black yeast Phialophora attae CBS 131958.</title>
        <authorList>
            <person name="Moreno L.F."/>
            <person name="Stielow B.J."/>
            <person name="de Hoog S."/>
            <person name="Vicente V.A."/>
            <person name="Weiss V.A."/>
            <person name="de Vries M."/>
            <person name="Cruz L.M."/>
            <person name="Souza E.M."/>
        </authorList>
    </citation>
    <scope>NUCLEOTIDE SEQUENCE [LARGE SCALE GENOMIC DNA]</scope>
    <source>
        <strain evidence="7 8">CBS 131958</strain>
    </source>
</reference>
<dbReference type="OrthoDB" id="3145928at2759"/>
<sequence length="528" mass="59454">MSGVGELRAFEYYVERVGGSIAEGMDHDFWRRILPQVSEHDDTVRNAMLAISALYEDPLTQGTAGHSSSQTLALSWYRRSVKRAITPTKTESDDEACRLEHSILTCMLYSIVETQYCNASNALRLMLQGLNLISRYRKLSQSTAPHSPWMQDILGMFARQVMNIGILRSKISPEYSELLLSLLPNPKVTLTTLAEARDGLYTIFHQAVPVAIAISASEAAKGVCEPHIVHELRKQQLGILAMLEAWESAMVSWSSSAGTADTLKSLYHSLLCLQKMVYMWIYWILTPPQDLANQDPDNVSHLLRHADMALRSRLGQPSGDRPTPVAMELGVISPVCFVLWSCRQEPAITEEATALLQRAASSENIPAVHNARVRLESDGTTYIPQACKQQATELIVEVGYGDYFRSDLEHAKIDGYGNLRRIVLANEYFLPMKNLPEPYKQGSIMKAVKEELREGLQCFNIEEVEEVIRKVCGPHQVLLDFGVQDRAGIMDRFFLVDLAGWRVLYTMEIEESRMQHFCHWSATCLAQQ</sequence>
<keyword evidence="2" id="KW-0862">Zinc</keyword>
<evidence type="ECO:0000256" key="3">
    <source>
        <dbReference type="ARBA" id="ARBA00023015"/>
    </source>
</evidence>
<dbReference type="EMBL" id="LFJN01000009">
    <property type="protein sequence ID" value="KPI41383.1"/>
    <property type="molecule type" value="Genomic_DNA"/>
</dbReference>
<keyword evidence="4" id="KW-0238">DNA-binding</keyword>
<evidence type="ECO:0000256" key="2">
    <source>
        <dbReference type="ARBA" id="ARBA00022833"/>
    </source>
</evidence>
<evidence type="ECO:0000256" key="6">
    <source>
        <dbReference type="ARBA" id="ARBA00023242"/>
    </source>
</evidence>
<keyword evidence="8" id="KW-1185">Reference proteome</keyword>
<evidence type="ECO:0000313" key="8">
    <source>
        <dbReference type="Proteomes" id="UP000038010"/>
    </source>
</evidence>
<dbReference type="GO" id="GO:0046872">
    <property type="term" value="F:metal ion binding"/>
    <property type="evidence" value="ECO:0007669"/>
    <property type="project" value="UniProtKB-KW"/>
</dbReference>
<dbReference type="STRING" id="1664694.A0A0N1P124"/>
<comment type="caution">
    <text evidence="7">The sequence shown here is derived from an EMBL/GenBank/DDBJ whole genome shotgun (WGS) entry which is preliminary data.</text>
</comment>
<name>A0A0N1P124_9EURO</name>
<evidence type="ECO:0000313" key="7">
    <source>
        <dbReference type="EMBL" id="KPI41383.1"/>
    </source>
</evidence>
<dbReference type="InterPro" id="IPR052360">
    <property type="entry name" value="Transcr_Regulatory_Proteins"/>
</dbReference>
<organism evidence="7 8">
    <name type="scientific">Cyphellophora attinorum</name>
    <dbReference type="NCBI Taxonomy" id="1664694"/>
    <lineage>
        <taxon>Eukaryota</taxon>
        <taxon>Fungi</taxon>
        <taxon>Dikarya</taxon>
        <taxon>Ascomycota</taxon>
        <taxon>Pezizomycotina</taxon>
        <taxon>Eurotiomycetes</taxon>
        <taxon>Chaetothyriomycetidae</taxon>
        <taxon>Chaetothyriales</taxon>
        <taxon>Cyphellophoraceae</taxon>
        <taxon>Cyphellophora</taxon>
    </lineage>
</organism>
<dbReference type="RefSeq" id="XP_018001346.1">
    <property type="nucleotide sequence ID" value="XM_018149912.1"/>
</dbReference>
<evidence type="ECO:0000256" key="4">
    <source>
        <dbReference type="ARBA" id="ARBA00023125"/>
    </source>
</evidence>
<gene>
    <name evidence="7" type="ORF">AB675_9384</name>
</gene>